<gene>
    <name evidence="4" type="ORF">MM415A00093_0079</name>
    <name evidence="2" type="ORF">MM415B00143_0087</name>
    <name evidence="1" type="ORF">TM448A00087_0025</name>
    <name evidence="3" type="ORF">TM448B00099_0008</name>
</gene>
<evidence type="ECO:0000313" key="2">
    <source>
        <dbReference type="EMBL" id="QJA67936.1"/>
    </source>
</evidence>
<evidence type="ECO:0000313" key="3">
    <source>
        <dbReference type="EMBL" id="QJH93532.1"/>
    </source>
</evidence>
<dbReference type="EMBL" id="MT141577">
    <property type="protein sequence ID" value="QJA67936.1"/>
    <property type="molecule type" value="Genomic_DNA"/>
</dbReference>
<reference evidence="1" key="1">
    <citation type="submission" date="2020-03" db="EMBL/GenBank/DDBJ databases">
        <title>The deep terrestrial virosphere.</title>
        <authorList>
            <person name="Holmfeldt K."/>
            <person name="Nilsson E."/>
            <person name="Simone D."/>
            <person name="Lopez-Fernandez M."/>
            <person name="Wu X."/>
            <person name="de Brujin I."/>
            <person name="Lundin D."/>
            <person name="Andersson A."/>
            <person name="Bertilsson S."/>
            <person name="Dopson M."/>
        </authorList>
    </citation>
    <scope>NUCLEOTIDE SEQUENCE</scope>
    <source>
        <strain evidence="4">MM415A00093</strain>
        <strain evidence="2">MM415B00143</strain>
        <strain evidence="1">TM448A00087</strain>
        <strain evidence="3">TM448B00099</strain>
    </source>
</reference>
<proteinExistence type="predicted"/>
<dbReference type="AlphaFoldDB" id="A0A6H1Z9F6"/>
<evidence type="ECO:0000313" key="1">
    <source>
        <dbReference type="EMBL" id="QJA44092.1"/>
    </source>
</evidence>
<dbReference type="EMBL" id="MT143973">
    <property type="protein sequence ID" value="QJA44092.1"/>
    <property type="molecule type" value="Genomic_DNA"/>
</dbReference>
<dbReference type="EMBL" id="MT144589">
    <property type="protein sequence ID" value="QJH93532.1"/>
    <property type="molecule type" value="Genomic_DNA"/>
</dbReference>
<name>A0A6H1Z9F6_9ZZZZ</name>
<sequence length="81" mass="8424">MVNTKGVTADKLHMVYLVGIIRGESLVGITKLNILLGELPTGSSRNFSLAVAYCSAVPARVVTARVALESDTATLNGYGSA</sequence>
<dbReference type="EMBL" id="MT145187">
    <property type="protein sequence ID" value="QJI04586.1"/>
    <property type="molecule type" value="Genomic_DNA"/>
</dbReference>
<protein>
    <submittedName>
        <fullName evidence="1">Uncharacterized protein</fullName>
    </submittedName>
</protein>
<evidence type="ECO:0000313" key="4">
    <source>
        <dbReference type="EMBL" id="QJI04586.1"/>
    </source>
</evidence>
<organism evidence="1">
    <name type="scientific">viral metagenome</name>
    <dbReference type="NCBI Taxonomy" id="1070528"/>
    <lineage>
        <taxon>unclassified sequences</taxon>
        <taxon>metagenomes</taxon>
        <taxon>organismal metagenomes</taxon>
    </lineage>
</organism>
<accession>A0A6H1Z9F6</accession>